<evidence type="ECO:0000313" key="3">
    <source>
        <dbReference type="Proteomes" id="UP001303046"/>
    </source>
</evidence>
<dbReference type="EMBL" id="JAVFWL010000003">
    <property type="protein sequence ID" value="KAK6740985.1"/>
    <property type="molecule type" value="Genomic_DNA"/>
</dbReference>
<keyword evidence="3" id="KW-1185">Reference proteome</keyword>
<gene>
    <name evidence="2" type="primary">Necator_chrIII.g9826</name>
    <name evidence="2" type="ORF">RB195_009061</name>
</gene>
<evidence type="ECO:0000313" key="2">
    <source>
        <dbReference type="EMBL" id="KAK6740985.1"/>
    </source>
</evidence>
<proteinExistence type="predicted"/>
<name>A0ABR1CU57_NECAM</name>
<evidence type="ECO:0000256" key="1">
    <source>
        <dbReference type="SAM" id="MobiDB-lite"/>
    </source>
</evidence>
<organism evidence="2 3">
    <name type="scientific">Necator americanus</name>
    <name type="common">Human hookworm</name>
    <dbReference type="NCBI Taxonomy" id="51031"/>
    <lineage>
        <taxon>Eukaryota</taxon>
        <taxon>Metazoa</taxon>
        <taxon>Ecdysozoa</taxon>
        <taxon>Nematoda</taxon>
        <taxon>Chromadorea</taxon>
        <taxon>Rhabditida</taxon>
        <taxon>Rhabditina</taxon>
        <taxon>Rhabditomorpha</taxon>
        <taxon>Strongyloidea</taxon>
        <taxon>Ancylostomatidae</taxon>
        <taxon>Bunostominae</taxon>
        <taxon>Necator</taxon>
    </lineage>
</organism>
<protein>
    <submittedName>
        <fullName evidence="2">Uncharacterized protein</fullName>
    </submittedName>
</protein>
<reference evidence="2 3" key="1">
    <citation type="submission" date="2023-08" db="EMBL/GenBank/DDBJ databases">
        <title>A Necator americanus chromosomal reference genome.</title>
        <authorList>
            <person name="Ilik V."/>
            <person name="Petrzelkova K.J."/>
            <person name="Pardy F."/>
            <person name="Fuh T."/>
            <person name="Niatou-Singa F.S."/>
            <person name="Gouil Q."/>
            <person name="Baker L."/>
            <person name="Ritchie M.E."/>
            <person name="Jex A.R."/>
            <person name="Gazzola D."/>
            <person name="Li H."/>
            <person name="Toshio Fujiwara R."/>
            <person name="Zhan B."/>
            <person name="Aroian R.V."/>
            <person name="Pafco B."/>
            <person name="Schwarz E.M."/>
        </authorList>
    </citation>
    <scope>NUCLEOTIDE SEQUENCE [LARGE SCALE GENOMIC DNA]</scope>
    <source>
        <strain evidence="2 3">Aroian</strain>
        <tissue evidence="2">Whole animal</tissue>
    </source>
</reference>
<sequence length="125" mass="13754">MKAVHIRLLRDFNGTSTMGESRSFHSNPQSANHSPNSSFGFDASSGQVLISNLSEVTKSEKVRDTHYASGMVQQRERLMPFMDVFATRTAPHDQSLTGAGALLPASWRIGCRLPLELRPLVARAI</sequence>
<comment type="caution">
    <text evidence="2">The sequence shown here is derived from an EMBL/GenBank/DDBJ whole genome shotgun (WGS) entry which is preliminary data.</text>
</comment>
<accession>A0ABR1CU57</accession>
<dbReference type="Proteomes" id="UP001303046">
    <property type="component" value="Unassembled WGS sequence"/>
</dbReference>
<feature type="region of interest" description="Disordered" evidence="1">
    <location>
        <begin position="17"/>
        <end position="39"/>
    </location>
</feature>